<evidence type="ECO:0000313" key="1">
    <source>
        <dbReference type="EMBL" id="KAH7912177.1"/>
    </source>
</evidence>
<gene>
    <name evidence="1" type="ORF">BJ138DRAFT_1148934</name>
</gene>
<dbReference type="EMBL" id="MU267657">
    <property type="protein sequence ID" value="KAH7912177.1"/>
    <property type="molecule type" value="Genomic_DNA"/>
</dbReference>
<keyword evidence="2" id="KW-1185">Reference proteome</keyword>
<protein>
    <submittedName>
        <fullName evidence="1">Uncharacterized protein</fullName>
    </submittedName>
</protein>
<reference evidence="1" key="1">
    <citation type="journal article" date="2021" name="New Phytol.">
        <title>Evolutionary innovations through gain and loss of genes in the ectomycorrhizal Boletales.</title>
        <authorList>
            <person name="Wu G."/>
            <person name="Miyauchi S."/>
            <person name="Morin E."/>
            <person name="Kuo A."/>
            <person name="Drula E."/>
            <person name="Varga T."/>
            <person name="Kohler A."/>
            <person name="Feng B."/>
            <person name="Cao Y."/>
            <person name="Lipzen A."/>
            <person name="Daum C."/>
            <person name="Hundley H."/>
            <person name="Pangilinan J."/>
            <person name="Johnson J."/>
            <person name="Barry K."/>
            <person name="LaButti K."/>
            <person name="Ng V."/>
            <person name="Ahrendt S."/>
            <person name="Min B."/>
            <person name="Choi I.G."/>
            <person name="Park H."/>
            <person name="Plett J.M."/>
            <person name="Magnuson J."/>
            <person name="Spatafora J.W."/>
            <person name="Nagy L.G."/>
            <person name="Henrissat B."/>
            <person name="Grigoriev I.V."/>
            <person name="Yang Z.L."/>
            <person name="Xu J."/>
            <person name="Martin F.M."/>
        </authorList>
    </citation>
    <scope>NUCLEOTIDE SEQUENCE</scope>
    <source>
        <strain evidence="1">ATCC 28755</strain>
    </source>
</reference>
<organism evidence="1 2">
    <name type="scientific">Hygrophoropsis aurantiaca</name>
    <dbReference type="NCBI Taxonomy" id="72124"/>
    <lineage>
        <taxon>Eukaryota</taxon>
        <taxon>Fungi</taxon>
        <taxon>Dikarya</taxon>
        <taxon>Basidiomycota</taxon>
        <taxon>Agaricomycotina</taxon>
        <taxon>Agaricomycetes</taxon>
        <taxon>Agaricomycetidae</taxon>
        <taxon>Boletales</taxon>
        <taxon>Coniophorineae</taxon>
        <taxon>Hygrophoropsidaceae</taxon>
        <taxon>Hygrophoropsis</taxon>
    </lineage>
</organism>
<comment type="caution">
    <text evidence="1">The sequence shown here is derived from an EMBL/GenBank/DDBJ whole genome shotgun (WGS) entry which is preliminary data.</text>
</comment>
<accession>A0ACB8AG74</accession>
<dbReference type="Proteomes" id="UP000790377">
    <property type="component" value="Unassembled WGS sequence"/>
</dbReference>
<sequence>MLSAILFKRMDQDLNNIEVATITNDAVGQRGDCIASDSGLGSKLAALIAIATNQQTMIEGLIDEASDERRVTNKRHDKIKVLSTRIKDSTNKYGMFRDNLRSEIIELKQQHRTQQEALGAMRQEMGRRDHYSQVRPRTQWMPRKDQDHRCSDQG</sequence>
<name>A0ACB8AG74_9AGAM</name>
<evidence type="ECO:0000313" key="2">
    <source>
        <dbReference type="Proteomes" id="UP000790377"/>
    </source>
</evidence>
<proteinExistence type="predicted"/>